<evidence type="ECO:0000256" key="1">
    <source>
        <dbReference type="SAM" id="MobiDB-lite"/>
    </source>
</evidence>
<accession>A0AAV6XPW8</accession>
<dbReference type="PANTHER" id="PTHR13052">
    <property type="entry name" value="NFRKB-RELATED"/>
    <property type="match status" value="1"/>
</dbReference>
<dbReference type="EMBL" id="WHWC01000004">
    <property type="protein sequence ID" value="KAG8385031.1"/>
    <property type="molecule type" value="Genomic_DNA"/>
</dbReference>
<name>A0AAV6XPW8_9LAMI</name>
<feature type="region of interest" description="Disordered" evidence="1">
    <location>
        <begin position="424"/>
        <end position="467"/>
    </location>
</feature>
<proteinExistence type="predicted"/>
<dbReference type="Proteomes" id="UP000826271">
    <property type="component" value="Unassembled WGS sequence"/>
</dbReference>
<reference evidence="2" key="1">
    <citation type="submission" date="2019-10" db="EMBL/GenBank/DDBJ databases">
        <authorList>
            <person name="Zhang R."/>
            <person name="Pan Y."/>
            <person name="Wang J."/>
            <person name="Ma R."/>
            <person name="Yu S."/>
        </authorList>
    </citation>
    <scope>NUCLEOTIDE SEQUENCE</scope>
    <source>
        <strain evidence="2">LA-IB0</strain>
        <tissue evidence="2">Leaf</tissue>
    </source>
</reference>
<dbReference type="CDD" id="cd21865">
    <property type="entry name" value="DEUBAD_NFRKB"/>
    <property type="match status" value="1"/>
</dbReference>
<dbReference type="AlphaFoldDB" id="A0AAV6XPW8"/>
<organism evidence="2 3">
    <name type="scientific">Buddleja alternifolia</name>
    <dbReference type="NCBI Taxonomy" id="168488"/>
    <lineage>
        <taxon>Eukaryota</taxon>
        <taxon>Viridiplantae</taxon>
        <taxon>Streptophyta</taxon>
        <taxon>Embryophyta</taxon>
        <taxon>Tracheophyta</taxon>
        <taxon>Spermatophyta</taxon>
        <taxon>Magnoliopsida</taxon>
        <taxon>eudicotyledons</taxon>
        <taxon>Gunneridae</taxon>
        <taxon>Pentapetalae</taxon>
        <taxon>asterids</taxon>
        <taxon>lamiids</taxon>
        <taxon>Lamiales</taxon>
        <taxon>Scrophulariaceae</taxon>
        <taxon>Buddlejeae</taxon>
        <taxon>Buddleja</taxon>
    </lineage>
</organism>
<dbReference type="PANTHER" id="PTHR13052:SF2">
    <property type="entry name" value="NUCLEAR FACTOR KAPPA-B-BINDING PROTEIN"/>
    <property type="match status" value="1"/>
</dbReference>
<sequence>MAADQRKKWVNAASLVSCTSHEQFRVKRKKLELPQHGLNMRPNISLEWDNKKKGVVSKREQIGISRRHLIPFIEPGPHRHDVLADVFSVPQEVFELENLSEVLAYEVWQNHLSEKERSFLSELLPREAEPDAVVRELLAGDNMHFGNPFLKWQVLLCLQLIWAINEGASLCFGELHPDSVLHGEQSLKAGKNVYYSDLQKYHNDMIENLQMWKEKWSSCKDPEVDILQNLWRSRKHAEKNIPPLQTRFYDTEENLVATPESCSWANSEKAYSSDNQNLGILHGESQKRKGFLNKISDISSVGPKVVAVSKKGENVHKRNIQRGDGAKYMSYIKVSKKQHERVKSSMKNAGNSIQPRSLNNVLGSIDALNVQPFERFEEEERKKLHEYWVKLATKDISEGFTNWKKRQLKRQQLLRSLGAEIEQKLEQEETTQDEEKEGSADKLTEVSSDSEQEILPSVTIEGAERDKSGDLLSEQMANEETIHEVIAEKEDEKELKSDYIFEEQRHDDTETTEDEDVHDNVFIEDRNQKQIASLNNSPQSTMITPPSPAFLQGQHQHHQISSLNSNSHTNSMEMESHCNSASVKADENPPVVSKYPGNLNHVDIPVCEGDQLPCGSGVWAGGDVHGSYYRSSATNAGYASNEELPIGHQQFIQEQPVGMLDLETDTQDKDAGKVMLHRQSEDLSFFSPYANQDRSELLQSLFKGQSSLSYHHQQQRHSGLEFQPGNSVMMEAGQFSGHLREQAQPSVPLDLRQKRLNDVYMQESMYSGGRYGMPINDWATVNSVRMPAPPLPNLNSGELGHNNWYTGETRDGWPSFVNHSSGNNSDQTLFSVLSECNELRHGAGYDSMGSTEQRFIQPGNYSGIPSSSNFLQHSPNPLHYLSGHEAAAAAAGIKMNNHVGWMGPPQQNSGLQESIGKPFLRSWNQ</sequence>
<keyword evidence="3" id="KW-1185">Reference proteome</keyword>
<dbReference type="GO" id="GO:0031011">
    <property type="term" value="C:Ino80 complex"/>
    <property type="evidence" value="ECO:0007669"/>
    <property type="project" value="InterPro"/>
</dbReference>
<evidence type="ECO:0008006" key="4">
    <source>
        <dbReference type="Google" id="ProtNLM"/>
    </source>
</evidence>
<evidence type="ECO:0000313" key="2">
    <source>
        <dbReference type="EMBL" id="KAG8385031.1"/>
    </source>
</evidence>
<evidence type="ECO:0000313" key="3">
    <source>
        <dbReference type="Proteomes" id="UP000826271"/>
    </source>
</evidence>
<comment type="caution">
    <text evidence="2">The sequence shown here is derived from an EMBL/GenBank/DDBJ whole genome shotgun (WGS) entry which is preliminary data.</text>
</comment>
<protein>
    <recommendedName>
        <fullName evidence="4">Nuclear factor related to kappa-B-binding protein</fullName>
    </recommendedName>
</protein>
<dbReference type="InterPro" id="IPR024867">
    <property type="entry name" value="NFRKB"/>
</dbReference>
<gene>
    <name evidence="2" type="ORF">BUALT_Bualt04G0180600</name>
</gene>